<organism evidence="2 3">
    <name type="scientific">Pseudoalteromonas peptidolytica F12-50-A1</name>
    <dbReference type="NCBI Taxonomy" id="1315280"/>
    <lineage>
        <taxon>Bacteria</taxon>
        <taxon>Pseudomonadati</taxon>
        <taxon>Pseudomonadota</taxon>
        <taxon>Gammaproteobacteria</taxon>
        <taxon>Alteromonadales</taxon>
        <taxon>Pseudoalteromonadaceae</taxon>
        <taxon>Pseudoalteromonas</taxon>
    </lineage>
</organism>
<name>A0A8I0T4Z5_9GAMM</name>
<comment type="caution">
    <text evidence="2">The sequence shown here is derived from an EMBL/GenBank/DDBJ whole genome shotgun (WGS) entry which is preliminary data.</text>
</comment>
<gene>
    <name evidence="2" type="ORF">PPEP_a2957</name>
</gene>
<accession>A0A8I0T4Z5</accession>
<feature type="domain" description="Flagellar hook-length control protein-like C-terminal" evidence="1">
    <location>
        <begin position="716"/>
        <end position="794"/>
    </location>
</feature>
<evidence type="ECO:0000259" key="1">
    <source>
        <dbReference type="Pfam" id="PF02120"/>
    </source>
</evidence>
<evidence type="ECO:0000313" key="3">
    <source>
        <dbReference type="Proteomes" id="UP000660708"/>
    </source>
</evidence>
<dbReference type="Proteomes" id="UP000660708">
    <property type="component" value="Unassembled WGS sequence"/>
</dbReference>
<reference evidence="2 3" key="1">
    <citation type="submission" date="2015-06" db="EMBL/GenBank/DDBJ databases">
        <title>Genome sequence of Pseudoalteromonas peptidolytica.</title>
        <authorList>
            <person name="Xie B.-B."/>
            <person name="Rong J.-C."/>
            <person name="Qin Q.-L."/>
            <person name="Zhang Y.-Z."/>
        </authorList>
    </citation>
    <scope>NUCLEOTIDE SEQUENCE [LARGE SCALE GENOMIC DNA]</scope>
    <source>
        <strain evidence="2 3">F12-50-A1</strain>
    </source>
</reference>
<protein>
    <recommendedName>
        <fullName evidence="1">Flagellar hook-length control protein-like C-terminal domain-containing protein</fullName>
    </recommendedName>
</protein>
<dbReference type="EMBL" id="AQHF01000024">
    <property type="protein sequence ID" value="MBE0346832.1"/>
    <property type="molecule type" value="Genomic_DNA"/>
</dbReference>
<dbReference type="Gene3D" id="3.30.750.140">
    <property type="match status" value="1"/>
</dbReference>
<dbReference type="InterPro" id="IPR021136">
    <property type="entry name" value="Flagellar_hook_control-like_C"/>
</dbReference>
<sequence length="808" mass="89363">MNKLPITTNTTTASVISTDNSEVSKLDLTNNQPFAAKNIHISNDKLKMDVTIDGRWQTIQIALKPPTQPNQLQEAQVSIDETGKVVTFHTPKLQAQVTLTSQLFDILATLKGQTNSTIIQSSATVQPDSTLRINSLDLKVPVPHPVAQLLASESKLFANLSTQQNNTLLQIVNQFSDPLFSITLPKSMIIKLISSQLSPINVKPLVNGVMLNINDRPISLPRIPSNWPPSSTWQKGELKAAINGVDVTMPARQIKVETIKPLSALLHQVSAIAKPITPINSTNPTSIHTLQYETPLFEVSLQQIKSSVARALQVLIGRPFGKQQPHQSNASQALLTSNNQHESIKRLLPSSIIQAQDVNQHNESKISTPLQQLTGQIKQSQLDMMRQSSVPLQQSQPPINREKLTASIIHYLQQNPSTAPKYQALPVDFEMKQKALSLLLDTFTGKEQLDTKQLRQVTQILERPLYLKAHTAPLLVDKTAQFVPYASSEQLTHSVTKEVKGIIEVLLNMPTAKLGRKDNIQSPLQQASNTIAKALKADSLSQMPELQKLVNQAFSRLLDERSISALAVKNQLESQLSLTPFSNTTSSLNQSSFTQMLERLLLSLLGGQVAGQDTSKESANQKMQALLETLLPQLKMLSPKQVADALQQPIAKELLNDLGQLHNQLQPQQSQLQTTSLGKQDSETQLIVNLLFPTKVGQEQQQTQLQIGEYKKSPKAGMPEKSVWFIRLCFDFADKGQIHAQAELMDKALECALVATSNQVKQLAEPHLATLRHKLAAHGLQVAEIDLREEASFQDKFFSEHAIINIKV</sequence>
<dbReference type="InterPro" id="IPR038610">
    <property type="entry name" value="FliK-like_C_sf"/>
</dbReference>
<dbReference type="RefSeq" id="WP_147390789.1">
    <property type="nucleotide sequence ID" value="NZ_AQHF01000024.1"/>
</dbReference>
<dbReference type="AlphaFoldDB" id="A0A8I0T4Z5"/>
<proteinExistence type="predicted"/>
<dbReference type="Pfam" id="PF02120">
    <property type="entry name" value="Flg_hook"/>
    <property type="match status" value="1"/>
</dbReference>
<evidence type="ECO:0000313" key="2">
    <source>
        <dbReference type="EMBL" id="MBE0346832.1"/>
    </source>
</evidence>
<keyword evidence="3" id="KW-1185">Reference proteome</keyword>